<reference evidence="2" key="1">
    <citation type="journal article" date="2017" name="Appl. Environ. Microbiol.">
        <title>Staphylococcus edaphicus sp. nov., isolated in Antarctica, harbours mecC gene and genomic islands with suspected role in adaptation to extreme environment.</title>
        <authorList>
            <person name="Pantucek R."/>
            <person name="Sedlacek I."/>
            <person name="Indrakova A."/>
            <person name="Vrbovska V."/>
            <person name="Maslanova I."/>
            <person name="Kovarovic V."/>
            <person name="Svec P."/>
            <person name="Kralova S."/>
            <person name="Kristofova L."/>
            <person name="Keklakova J."/>
            <person name="Petras P."/>
            <person name="Doskar J."/>
        </authorList>
    </citation>
    <scope>NUCLEOTIDE SEQUENCE</scope>
    <source>
        <strain evidence="2">CCM 8730</strain>
    </source>
</reference>
<accession>A0A2C6VIA9</accession>
<proteinExistence type="predicted"/>
<dbReference type="EMBL" id="CP093217">
    <property type="protein sequence ID" value="UQW81778.1"/>
    <property type="molecule type" value="Genomic_DNA"/>
</dbReference>
<dbReference type="RefSeq" id="WP_099089970.1">
    <property type="nucleotide sequence ID" value="NZ_CP093217.1"/>
</dbReference>
<reference evidence="2" key="3">
    <citation type="submission" date="2017-10" db="EMBL/GenBank/DDBJ databases">
        <authorList>
            <person name="Vrbovska V."/>
            <person name="Kovarovic V."/>
            <person name="Indrakova A."/>
        </authorList>
    </citation>
    <scope>NUCLEOTIDE SEQUENCE</scope>
    <source>
        <strain evidence="2">CCM 8730</strain>
    </source>
</reference>
<feature type="transmembrane region" description="Helical" evidence="1">
    <location>
        <begin position="64"/>
        <end position="81"/>
    </location>
</feature>
<sequence length="179" mass="20302">MNWVVMTLIAAEILFWVVIVLGLVLRYVLRLNKVGLIFLSMTPVIDLILIMTMTLDLLNGAKATVPHGIAAVYIGVSLAFGKQMIRWADERFKYYVLKVGHLPVKKTGIAYAKAYFVSWLRHVLAYLIGTGLLWLIINIVGHSEHVLALYHVIKLWTIILGIDLLISLSYFIWQKPQKG</sequence>
<evidence type="ECO:0000313" key="2">
    <source>
        <dbReference type="EMBL" id="PHK49961.1"/>
    </source>
</evidence>
<feature type="transmembrane region" description="Helical" evidence="1">
    <location>
        <begin position="153"/>
        <end position="173"/>
    </location>
</feature>
<feature type="transmembrane region" description="Helical" evidence="1">
    <location>
        <begin position="123"/>
        <end position="141"/>
    </location>
</feature>
<evidence type="ECO:0000256" key="1">
    <source>
        <dbReference type="SAM" id="Phobius"/>
    </source>
</evidence>
<reference evidence="3" key="4">
    <citation type="submission" date="2022-03" db="EMBL/GenBank/DDBJ databases">
        <title>Complete Genome Sequence of Staphylococcus edaphicus strain CCM 8731.</title>
        <authorList>
            <person name="Rimmer C.O."/>
            <person name="Thomas J.C."/>
        </authorList>
    </citation>
    <scope>NUCLEOTIDE SEQUENCE</scope>
    <source>
        <strain evidence="3">CCM 8731</strain>
    </source>
</reference>
<keyword evidence="5" id="KW-1185">Reference proteome</keyword>
<keyword evidence="1" id="KW-0812">Transmembrane</keyword>
<protein>
    <submittedName>
        <fullName evidence="2">Uncharacterized protein</fullName>
    </submittedName>
</protein>
<evidence type="ECO:0000313" key="4">
    <source>
        <dbReference type="Proteomes" id="UP000223828"/>
    </source>
</evidence>
<feature type="transmembrane region" description="Helical" evidence="1">
    <location>
        <begin position="6"/>
        <end position="29"/>
    </location>
</feature>
<keyword evidence="1" id="KW-1133">Transmembrane helix</keyword>
<reference evidence="4" key="2">
    <citation type="submission" date="2017-10" db="EMBL/GenBank/DDBJ databases">
        <title>Staphylococcus edaphicus sp. nov., isolated in Antarctica, harbouring mecC gene and genomic islands essential in adaptation to extreme environment.</title>
        <authorList>
            <person name="Pantucek R."/>
            <person name="Sedlacek I."/>
            <person name="Indrakova A."/>
            <person name="Vrbovska V."/>
            <person name="Maslanova I."/>
            <person name="Kovarovic V."/>
            <person name="Svec P."/>
            <person name="Kralova S."/>
            <person name="Kristofova L."/>
            <person name="Keklakova J."/>
            <person name="Petras P."/>
            <person name="Doskar J."/>
        </authorList>
    </citation>
    <scope>NUCLEOTIDE SEQUENCE [LARGE SCALE GENOMIC DNA]</scope>
    <source>
        <strain evidence="4">CCM 5085</strain>
    </source>
</reference>
<gene>
    <name evidence="2" type="ORF">BTJ66_05500</name>
    <name evidence="3" type="ORF">MNY58_01295</name>
</gene>
<dbReference type="Proteomes" id="UP000223828">
    <property type="component" value="Unassembled WGS sequence"/>
</dbReference>
<evidence type="ECO:0000313" key="3">
    <source>
        <dbReference type="EMBL" id="UQW81778.1"/>
    </source>
</evidence>
<organism evidence="2 4">
    <name type="scientific">Staphylococcus edaphicus</name>
    <dbReference type="NCBI Taxonomy" id="1955013"/>
    <lineage>
        <taxon>Bacteria</taxon>
        <taxon>Bacillati</taxon>
        <taxon>Bacillota</taxon>
        <taxon>Bacilli</taxon>
        <taxon>Bacillales</taxon>
        <taxon>Staphylococcaceae</taxon>
        <taxon>Staphylococcus</taxon>
    </lineage>
</organism>
<dbReference type="OrthoDB" id="2082317at2"/>
<evidence type="ECO:0000313" key="5">
    <source>
        <dbReference type="Proteomes" id="UP001056588"/>
    </source>
</evidence>
<dbReference type="Proteomes" id="UP001056588">
    <property type="component" value="Chromosome"/>
</dbReference>
<dbReference type="EMBL" id="MRZN01000006">
    <property type="protein sequence ID" value="PHK49961.1"/>
    <property type="molecule type" value="Genomic_DNA"/>
</dbReference>
<feature type="transmembrane region" description="Helical" evidence="1">
    <location>
        <begin position="36"/>
        <end position="58"/>
    </location>
</feature>
<dbReference type="AlphaFoldDB" id="A0A2C6VIA9"/>
<keyword evidence="1" id="KW-0472">Membrane</keyword>
<name>A0A2C6VIA9_9STAP</name>